<reference evidence="12" key="1">
    <citation type="submission" date="2018-12" db="EMBL/GenBank/DDBJ databases">
        <title>Complete genome sequencing of Jeotgalibaca sp. H21T32.</title>
        <authorList>
            <person name="Bae J.-W."/>
            <person name="Lee S.-Y."/>
        </authorList>
    </citation>
    <scope>NUCLEOTIDE SEQUENCE [LARGE SCALE GENOMIC DNA]</scope>
    <source>
        <strain evidence="12">H21T32</strain>
    </source>
</reference>
<feature type="domain" description="PTS EIIC type-3" evidence="10">
    <location>
        <begin position="3"/>
        <end position="390"/>
    </location>
</feature>
<evidence type="ECO:0000256" key="5">
    <source>
        <dbReference type="ARBA" id="ARBA00022692"/>
    </source>
</evidence>
<accession>A0A3S9HEJ6</accession>
<dbReference type="AlphaFoldDB" id="A0A3S9HEJ6"/>
<evidence type="ECO:0000313" key="12">
    <source>
        <dbReference type="Proteomes" id="UP000273326"/>
    </source>
</evidence>
<proteinExistence type="predicted"/>
<sequence>MERAGKVLSFLSKIGENKYLISIRDGLSFTVPFTIIGSIFLIIGNFPIQAWIDFIEPYSGMLGSMVNVTFGMLGLIAAIGVGYSMGKNFGLEPLSNVIITVVAFLLATVGEDYSINPADLDATGMFTAILAAILTTFVTRFVLKRNLVIKMPEGVPPAVTQSFTSLVPALMILSLVWVIKVLLGVDINAFLQLLFKPFIFGLDTIPGLLLYTFLALGLWTFGIHGPNLLSGIATPIFLANFGTNVEAFRNGNPIPHEVAEGFWTLFMNIGGSGATLGLVIAMVFAKSKTYRELGKLSFPSAIFCINEPIIFGFPIVMNPIMAIPFILTPMVLGTATVVLMRLNLIGRIVLQLPWTTPPIIGPYLATNGDVGAAVWSLCTIIISYLIYLPFFRAVDKKQMVLEREERA</sequence>
<evidence type="ECO:0000256" key="8">
    <source>
        <dbReference type="PIRNR" id="PIRNR006351"/>
    </source>
</evidence>
<dbReference type="EMBL" id="CP034465">
    <property type="protein sequence ID" value="AZP05563.1"/>
    <property type="molecule type" value="Genomic_DNA"/>
</dbReference>
<comment type="subcellular location">
    <subcellularLocation>
        <location evidence="1">Cell membrane</location>
        <topology evidence="1">Multi-pass membrane protein</topology>
    </subcellularLocation>
</comment>
<dbReference type="PANTHER" id="PTHR33989:SF4">
    <property type="entry name" value="PTS SYSTEM N,N'-DIACETYLCHITOBIOSE-SPECIFIC EIIC COMPONENT"/>
    <property type="match status" value="1"/>
</dbReference>
<evidence type="ECO:0000256" key="9">
    <source>
        <dbReference type="SAM" id="Phobius"/>
    </source>
</evidence>
<feature type="transmembrane region" description="Helical" evidence="9">
    <location>
        <begin position="197"/>
        <end position="221"/>
    </location>
</feature>
<feature type="transmembrane region" description="Helical" evidence="9">
    <location>
        <begin position="58"/>
        <end position="81"/>
    </location>
</feature>
<evidence type="ECO:0000256" key="1">
    <source>
        <dbReference type="ARBA" id="ARBA00004651"/>
    </source>
</evidence>
<dbReference type="NCBIfam" id="TIGR00410">
    <property type="entry name" value="lacE"/>
    <property type="match status" value="1"/>
</dbReference>
<dbReference type="GO" id="GO:0009401">
    <property type="term" value="P:phosphoenolpyruvate-dependent sugar phosphotransferase system"/>
    <property type="evidence" value="ECO:0007669"/>
    <property type="project" value="InterPro"/>
</dbReference>
<keyword evidence="3 8" id="KW-1003">Cell membrane</keyword>
<dbReference type="OrthoDB" id="1550290at2"/>
<feature type="transmembrane region" description="Helical" evidence="9">
    <location>
        <begin position="228"/>
        <end position="245"/>
    </location>
</feature>
<keyword evidence="12" id="KW-1185">Reference proteome</keyword>
<keyword evidence="2 8" id="KW-0813">Transport</keyword>
<feature type="transmembrane region" description="Helical" evidence="9">
    <location>
        <begin position="122"/>
        <end position="143"/>
    </location>
</feature>
<name>A0A3S9HEJ6_9LACT</name>
<dbReference type="GO" id="GO:1902815">
    <property type="term" value="P:N,N'-diacetylchitobiose import"/>
    <property type="evidence" value="ECO:0007669"/>
    <property type="project" value="TreeGrafter"/>
</dbReference>
<comment type="function">
    <text evidence="8">The phosphoenolpyruvate-dependent sugar phosphotransferase system (PTS), a major carbohydrate active -transport system, catalyzes the phosphorylation of incoming sugar substrates concomitant with their translocation across the cell membrane.</text>
</comment>
<dbReference type="InterPro" id="IPR004501">
    <property type="entry name" value="PTS_EIIC_3"/>
</dbReference>
<dbReference type="Pfam" id="PF02378">
    <property type="entry name" value="PTS_EIIC"/>
    <property type="match status" value="1"/>
</dbReference>
<protein>
    <recommendedName>
        <fullName evidence="8">Permease IIC component</fullName>
    </recommendedName>
</protein>
<keyword evidence="7 8" id="KW-0472">Membrane</keyword>
<evidence type="ECO:0000313" key="11">
    <source>
        <dbReference type="EMBL" id="AZP05563.1"/>
    </source>
</evidence>
<dbReference type="PIRSF" id="PIRSF006351">
    <property type="entry name" value="PTS_EIIC-Cellobiose"/>
    <property type="match status" value="1"/>
</dbReference>
<gene>
    <name evidence="11" type="ORF">EJN90_13495</name>
</gene>
<dbReference type="GO" id="GO:0008982">
    <property type="term" value="F:protein-N(PI)-phosphohistidine-sugar phosphotransferase activity"/>
    <property type="evidence" value="ECO:0007669"/>
    <property type="project" value="UniProtKB-UniRule"/>
</dbReference>
<feature type="transmembrane region" description="Helical" evidence="9">
    <location>
        <begin position="163"/>
        <end position="185"/>
    </location>
</feature>
<feature type="transmembrane region" description="Helical" evidence="9">
    <location>
        <begin position="372"/>
        <end position="391"/>
    </location>
</feature>
<dbReference type="InterPro" id="IPR051088">
    <property type="entry name" value="PTS_Sugar-EIIC/EIIB"/>
</dbReference>
<dbReference type="KEGG" id="jeh:EJN90_13495"/>
<dbReference type="Proteomes" id="UP000273326">
    <property type="component" value="Chromosome"/>
</dbReference>
<dbReference type="InterPro" id="IPR004796">
    <property type="entry name" value="PTS_IIC_cello"/>
</dbReference>
<dbReference type="InterPro" id="IPR003352">
    <property type="entry name" value="PTS_EIIC"/>
</dbReference>
<dbReference type="PANTHER" id="PTHR33989">
    <property type="match status" value="1"/>
</dbReference>
<dbReference type="PROSITE" id="PS51105">
    <property type="entry name" value="PTS_EIIC_TYPE_3"/>
    <property type="match status" value="1"/>
</dbReference>
<evidence type="ECO:0000256" key="7">
    <source>
        <dbReference type="ARBA" id="ARBA00023136"/>
    </source>
</evidence>
<evidence type="ECO:0000256" key="2">
    <source>
        <dbReference type="ARBA" id="ARBA00022448"/>
    </source>
</evidence>
<keyword evidence="6 9" id="KW-1133">Transmembrane helix</keyword>
<feature type="transmembrane region" description="Helical" evidence="9">
    <location>
        <begin position="93"/>
        <end position="110"/>
    </location>
</feature>
<feature type="transmembrane region" description="Helical" evidence="9">
    <location>
        <begin position="27"/>
        <end position="52"/>
    </location>
</feature>
<dbReference type="RefSeq" id="WP_126112089.1">
    <property type="nucleotide sequence ID" value="NZ_CP034465.1"/>
</dbReference>
<evidence type="ECO:0000256" key="4">
    <source>
        <dbReference type="ARBA" id="ARBA00022597"/>
    </source>
</evidence>
<dbReference type="GO" id="GO:0005886">
    <property type="term" value="C:plasma membrane"/>
    <property type="evidence" value="ECO:0007669"/>
    <property type="project" value="UniProtKB-SubCell"/>
</dbReference>
<keyword evidence="4 8" id="KW-0762">Sugar transport</keyword>
<evidence type="ECO:0000256" key="6">
    <source>
        <dbReference type="ARBA" id="ARBA00022989"/>
    </source>
</evidence>
<evidence type="ECO:0000259" key="10">
    <source>
        <dbReference type="PROSITE" id="PS51105"/>
    </source>
</evidence>
<feature type="transmembrane region" description="Helical" evidence="9">
    <location>
        <begin position="265"/>
        <end position="284"/>
    </location>
</feature>
<evidence type="ECO:0000256" key="3">
    <source>
        <dbReference type="ARBA" id="ARBA00022475"/>
    </source>
</evidence>
<keyword evidence="5 9" id="KW-0812">Transmembrane</keyword>
<organism evidence="11 12">
    <name type="scientific">Jeotgalibaca ciconiae</name>
    <dbReference type="NCBI Taxonomy" id="2496265"/>
    <lineage>
        <taxon>Bacteria</taxon>
        <taxon>Bacillati</taxon>
        <taxon>Bacillota</taxon>
        <taxon>Bacilli</taxon>
        <taxon>Lactobacillales</taxon>
        <taxon>Carnobacteriaceae</taxon>
        <taxon>Jeotgalibaca</taxon>
    </lineage>
</organism>